<protein>
    <recommendedName>
        <fullName evidence="4">Platelet-activating factor acetylhydrolase</fullName>
        <ecNumber evidence="4">3.1.1.47</ecNumber>
    </recommendedName>
</protein>
<evidence type="ECO:0000256" key="1">
    <source>
        <dbReference type="ARBA" id="ARBA00022801"/>
    </source>
</evidence>
<evidence type="ECO:0000313" key="6">
    <source>
        <dbReference type="EMBL" id="OXB66435.1"/>
    </source>
</evidence>
<accession>A0A226NFP4</accession>
<dbReference type="Proteomes" id="UP000198323">
    <property type="component" value="Unassembled WGS sequence"/>
</dbReference>
<feature type="active site" description="Charge relay system" evidence="5">
    <location>
        <position position="258"/>
    </location>
</feature>
<dbReference type="Gene3D" id="3.40.50.1820">
    <property type="entry name" value="alpha/beta hydrolase"/>
    <property type="match status" value="2"/>
</dbReference>
<gene>
    <name evidence="6" type="ORF">ASZ78_011969</name>
</gene>
<dbReference type="GO" id="GO:0016042">
    <property type="term" value="P:lipid catabolic process"/>
    <property type="evidence" value="ECO:0007669"/>
    <property type="project" value="UniProtKB-KW"/>
</dbReference>
<sequence>MGGGQSLALPTEKGPHRVGCADVMVGHTQQGLFFRLFYPCVARDGAEMPLWIPRYEYCGGLADLSGRSRRWCAPLLSIAVGSCRVPVSWKAPFKSCSTGYPLIVFSHGLGAFRLERNPPPQIHSRMWAQQRAASTRSPLPLCCCRDSSAATTYFCTAEAAQEQWIPHQQVPQGQKEFYFRNNQVHHRANECARALQLFRDISSGKSVPNVLPQGFNLSVLKDSIDLNKAAIMGHSFGGVTAVLALVKEPGFRCAVALDAWMFPLENVLYPEVPKPVLFINTEKFQTPESVAKMKRLSSRNSQTKIITILGSVHQSQTDFAFLTGKLLNRVFNARGTLDPYKCLDITSQAALAFLQRHLGMSQVDGAWEGTRLNWGVIIVVVTLKPSLPHTDVRKEFARWDRLLEGIGDSVIPEAPFCLSNL</sequence>
<keyword evidence="1 4" id="KW-0378">Hydrolase</keyword>
<dbReference type="EMBL" id="MCFN01000064">
    <property type="protein sequence ID" value="OXB66435.1"/>
    <property type="molecule type" value="Genomic_DNA"/>
</dbReference>
<evidence type="ECO:0000256" key="3">
    <source>
        <dbReference type="ARBA" id="ARBA00023098"/>
    </source>
</evidence>
<dbReference type="STRING" id="9009.A0A226NFP4"/>
<dbReference type="SUPFAM" id="SSF53474">
    <property type="entry name" value="alpha/beta-Hydrolases"/>
    <property type="match status" value="1"/>
</dbReference>
<dbReference type="PIRSF" id="PIRSF018169">
    <property type="entry name" value="PAF_acetylhydrolase"/>
    <property type="match status" value="1"/>
</dbReference>
<dbReference type="OrthoDB" id="2363873at2759"/>
<feature type="active site" description="Charge relay system" evidence="5">
    <location>
        <position position="313"/>
    </location>
</feature>
<dbReference type="EC" id="3.1.1.47" evidence="4"/>
<dbReference type="GO" id="GO:0003847">
    <property type="term" value="F:1-alkyl-2-acetylglycerophosphocholine esterase activity"/>
    <property type="evidence" value="ECO:0007669"/>
    <property type="project" value="UniProtKB-UniRule"/>
</dbReference>
<comment type="caution">
    <text evidence="6">The sequence shown here is derived from an EMBL/GenBank/DDBJ whole genome shotgun (WGS) entry which is preliminary data.</text>
</comment>
<dbReference type="PANTHER" id="PTHR10272">
    <property type="entry name" value="PLATELET-ACTIVATING FACTOR ACETYLHYDROLASE"/>
    <property type="match status" value="1"/>
</dbReference>
<dbReference type="InterPro" id="IPR016715">
    <property type="entry name" value="PAF_acetylhydro_eukaryote"/>
</dbReference>
<reference evidence="6 7" key="1">
    <citation type="submission" date="2016-07" db="EMBL/GenBank/DDBJ databases">
        <title>Disparate Historic Effective Population Sizes Predicted by Modern Levels of Genome Diversity for the Scaled Quail (Callipepla squamata) and the Northern Bobwhite (Colinus virginianus): Inferences from First and Second Generation Draft Genome Assemblies for Sympatric New World Quail.</title>
        <authorList>
            <person name="Oldeschulte D.L."/>
            <person name="Halley Y.A."/>
            <person name="Bhattarai E.K."/>
            <person name="Brashear W.A."/>
            <person name="Hill J."/>
            <person name="Metz R.P."/>
            <person name="Johnson C.D."/>
            <person name="Rollins D."/>
            <person name="Peterson M.J."/>
            <person name="Bickhart D.M."/>
            <person name="Decker J.E."/>
            <person name="Seabury C.M."/>
        </authorList>
    </citation>
    <scope>NUCLEOTIDE SEQUENCE [LARGE SCALE GENOMIC DNA]</scope>
    <source>
        <strain evidence="6 7">Texas</strain>
        <tissue evidence="6">Leg muscle</tissue>
    </source>
</reference>
<evidence type="ECO:0000256" key="4">
    <source>
        <dbReference type="PIRNR" id="PIRNR018169"/>
    </source>
</evidence>
<name>A0A226NFP4_CALSU</name>
<evidence type="ECO:0000313" key="7">
    <source>
        <dbReference type="Proteomes" id="UP000198323"/>
    </source>
</evidence>
<dbReference type="PANTHER" id="PTHR10272:SF6">
    <property type="entry name" value="PLATELET-ACTIVATING FACTOR ACETYLHYDROLASE 2, CYTOPLASMIC"/>
    <property type="match status" value="1"/>
</dbReference>
<dbReference type="InterPro" id="IPR029058">
    <property type="entry name" value="AB_hydrolase_fold"/>
</dbReference>
<dbReference type="Pfam" id="PF03403">
    <property type="entry name" value="PAF-AH_p_II"/>
    <property type="match status" value="1"/>
</dbReference>
<feature type="active site" description="Nucleophile" evidence="5">
    <location>
        <position position="235"/>
    </location>
</feature>
<keyword evidence="2 4" id="KW-0442">Lipid degradation</keyword>
<comment type="catalytic activity">
    <reaction evidence="4">
        <text>a 1-O-alkyl-2-acetyl-sn-glycero-3-phosphocholine + H2O = a 1-O-alkyl-sn-glycero-3-phosphocholine + acetate + H(+)</text>
        <dbReference type="Rhea" id="RHEA:17777"/>
        <dbReference type="ChEBI" id="CHEBI:15377"/>
        <dbReference type="ChEBI" id="CHEBI:15378"/>
        <dbReference type="ChEBI" id="CHEBI:30089"/>
        <dbReference type="ChEBI" id="CHEBI:30909"/>
        <dbReference type="ChEBI" id="CHEBI:36707"/>
        <dbReference type="EC" id="3.1.1.47"/>
    </reaction>
</comment>
<keyword evidence="3 4" id="KW-0443">Lipid metabolism</keyword>
<evidence type="ECO:0000256" key="2">
    <source>
        <dbReference type="ARBA" id="ARBA00022963"/>
    </source>
</evidence>
<proteinExistence type="predicted"/>
<dbReference type="AlphaFoldDB" id="A0A226NFP4"/>
<keyword evidence="7" id="KW-1185">Reference proteome</keyword>
<organism evidence="6 7">
    <name type="scientific">Callipepla squamata</name>
    <name type="common">Scaled quail</name>
    <dbReference type="NCBI Taxonomy" id="9009"/>
    <lineage>
        <taxon>Eukaryota</taxon>
        <taxon>Metazoa</taxon>
        <taxon>Chordata</taxon>
        <taxon>Craniata</taxon>
        <taxon>Vertebrata</taxon>
        <taxon>Euteleostomi</taxon>
        <taxon>Archelosauria</taxon>
        <taxon>Archosauria</taxon>
        <taxon>Dinosauria</taxon>
        <taxon>Saurischia</taxon>
        <taxon>Theropoda</taxon>
        <taxon>Coelurosauria</taxon>
        <taxon>Aves</taxon>
        <taxon>Neognathae</taxon>
        <taxon>Galloanserae</taxon>
        <taxon>Galliformes</taxon>
        <taxon>Odontophoridae</taxon>
        <taxon>Callipepla</taxon>
    </lineage>
</organism>
<evidence type="ECO:0000256" key="5">
    <source>
        <dbReference type="PIRSR" id="PIRSR018169-1"/>
    </source>
</evidence>